<protein>
    <submittedName>
        <fullName evidence="2">6-phospho-beta-glucosidase BglA</fullName>
    </submittedName>
</protein>
<dbReference type="GO" id="GO:0016052">
    <property type="term" value="P:carbohydrate catabolic process"/>
    <property type="evidence" value="ECO:0007669"/>
    <property type="project" value="TreeGrafter"/>
</dbReference>
<organism evidence="2 3">
    <name type="scientific">Clostridium fungisolvens</name>
    <dbReference type="NCBI Taxonomy" id="1604897"/>
    <lineage>
        <taxon>Bacteria</taxon>
        <taxon>Bacillati</taxon>
        <taxon>Bacillota</taxon>
        <taxon>Clostridia</taxon>
        <taxon>Eubacteriales</taxon>
        <taxon>Clostridiaceae</taxon>
        <taxon>Clostridium</taxon>
    </lineage>
</organism>
<dbReference type="InterPro" id="IPR017853">
    <property type="entry name" value="GH"/>
</dbReference>
<dbReference type="SUPFAM" id="SSF51445">
    <property type="entry name" value="(Trans)glycosidases"/>
    <property type="match status" value="1"/>
</dbReference>
<evidence type="ECO:0000256" key="1">
    <source>
        <dbReference type="RuleBase" id="RU003690"/>
    </source>
</evidence>
<evidence type="ECO:0000313" key="2">
    <source>
        <dbReference type="EMBL" id="GFP76484.1"/>
    </source>
</evidence>
<dbReference type="PRINTS" id="PR00131">
    <property type="entry name" value="GLHYDRLASE1"/>
</dbReference>
<dbReference type="RefSeq" id="WP_183277908.1">
    <property type="nucleotide sequence ID" value="NZ_BLZR01000001.1"/>
</dbReference>
<dbReference type="AlphaFoldDB" id="A0A6V8SGZ5"/>
<dbReference type="Gene3D" id="3.20.20.80">
    <property type="entry name" value="Glycosidases"/>
    <property type="match status" value="1"/>
</dbReference>
<dbReference type="GO" id="GO:0005829">
    <property type="term" value="C:cytosol"/>
    <property type="evidence" value="ECO:0007669"/>
    <property type="project" value="TreeGrafter"/>
</dbReference>
<sequence length="494" mass="57245">MSFSSNFYWGGATAANQCEGAYNTDGRGLARTDVTTAGSYNKMRTVTYKMPDGTTGEVNGFGFDMPEGAKGAILDGYYYPNHESIDFYHHYKEDIALFAEMGFKMFRMSISWSRIFPNGDEEKPNQKGLDFYRSVFEELRKYNIEPLVTISHFDTPLYLEENYNGWNNRKMIDFYVHYVETIFNEYKDLVKYWLTFNEINNTVMFLDMFGSKASDKVYQEAYQQLHYQYVASAKAVKIGHKINSEFMIGCMICGITNYPMTCDPKDVMLTRYKWEQGIFYSGDVQCKGKYPTFAKRLWNEHNVKLDITDEDLNDLKEGTVDMYTFSYYSSSIVTTHKVENNASGNFSMGTKNPYLKYSDWGWSTDALGLRYYLETIYDRYELPLMVVENGLGAVDKVEEDGSIHDPYRIEYMKEHIKEMSKAIDNGVDLIAYTTWGCIDLVSAGTGQMSKRYGFIYVDKDDEGKGSLKRLKKDSFYWYKQVIESNGENLEMEVK</sequence>
<dbReference type="Proteomes" id="UP000580568">
    <property type="component" value="Unassembled WGS sequence"/>
</dbReference>
<gene>
    <name evidence="2" type="ORF">bsdtw1_02587</name>
</gene>
<dbReference type="EMBL" id="BLZR01000001">
    <property type="protein sequence ID" value="GFP76484.1"/>
    <property type="molecule type" value="Genomic_DNA"/>
</dbReference>
<evidence type="ECO:0000313" key="3">
    <source>
        <dbReference type="Proteomes" id="UP000580568"/>
    </source>
</evidence>
<dbReference type="GO" id="GO:0008422">
    <property type="term" value="F:beta-glucosidase activity"/>
    <property type="evidence" value="ECO:0007669"/>
    <property type="project" value="TreeGrafter"/>
</dbReference>
<dbReference type="PANTHER" id="PTHR10353">
    <property type="entry name" value="GLYCOSYL HYDROLASE"/>
    <property type="match status" value="1"/>
</dbReference>
<reference evidence="2 3" key="1">
    <citation type="submission" date="2020-07" db="EMBL/GenBank/DDBJ databases">
        <title>A new beta-1,3-glucan-decomposing anaerobic bacterium isolated from anoxic soil subjected to biological soil disinfestation.</title>
        <authorList>
            <person name="Ueki A."/>
            <person name="Tonouchi A."/>
        </authorList>
    </citation>
    <scope>NUCLEOTIDE SEQUENCE [LARGE SCALE GENOMIC DNA]</scope>
    <source>
        <strain evidence="2 3">TW1</strain>
    </source>
</reference>
<accession>A0A6V8SGZ5</accession>
<proteinExistence type="inferred from homology"/>
<dbReference type="InterPro" id="IPR001360">
    <property type="entry name" value="Glyco_hydro_1"/>
</dbReference>
<dbReference type="Pfam" id="PF00232">
    <property type="entry name" value="Glyco_hydro_1"/>
    <property type="match status" value="2"/>
</dbReference>
<dbReference type="PANTHER" id="PTHR10353:SF296">
    <property type="entry name" value="6-PHOSPHO-BETA-GLUCOSIDASE"/>
    <property type="match status" value="1"/>
</dbReference>
<keyword evidence="3" id="KW-1185">Reference proteome</keyword>
<name>A0A6V8SGZ5_9CLOT</name>
<comment type="caution">
    <text evidence="2">The sequence shown here is derived from an EMBL/GenBank/DDBJ whole genome shotgun (WGS) entry which is preliminary data.</text>
</comment>
<comment type="similarity">
    <text evidence="1">Belongs to the glycosyl hydrolase 1 family.</text>
</comment>
<dbReference type="InterPro" id="IPR033132">
    <property type="entry name" value="GH_1_N_CS"/>
</dbReference>
<dbReference type="PROSITE" id="PS00653">
    <property type="entry name" value="GLYCOSYL_HYDROL_F1_2"/>
    <property type="match status" value="1"/>
</dbReference>